<protein>
    <submittedName>
        <fullName evidence="2">Fic family protein</fullName>
    </submittedName>
</protein>
<evidence type="ECO:0000313" key="2">
    <source>
        <dbReference type="EMBL" id="MFE1353389.1"/>
    </source>
</evidence>
<name>A0ABW6GL88_9ACTN</name>
<comment type="caution">
    <text evidence="2">The sequence shown here is derived from an EMBL/GenBank/DDBJ whole genome shotgun (WGS) entry which is preliminary data.</text>
</comment>
<organism evidence="2 3">
    <name type="scientific">Kitasatospora phosalacinea</name>
    <dbReference type="NCBI Taxonomy" id="2065"/>
    <lineage>
        <taxon>Bacteria</taxon>
        <taxon>Bacillati</taxon>
        <taxon>Actinomycetota</taxon>
        <taxon>Actinomycetes</taxon>
        <taxon>Kitasatosporales</taxon>
        <taxon>Streptomycetaceae</taxon>
        <taxon>Kitasatospora</taxon>
    </lineage>
</organism>
<dbReference type="InterPro" id="IPR036597">
    <property type="entry name" value="Fido-like_dom_sf"/>
</dbReference>
<dbReference type="EMBL" id="JBHYPX010000028">
    <property type="protein sequence ID" value="MFE1353389.1"/>
    <property type="molecule type" value="Genomic_DNA"/>
</dbReference>
<evidence type="ECO:0000313" key="3">
    <source>
        <dbReference type="Proteomes" id="UP001599542"/>
    </source>
</evidence>
<dbReference type="SUPFAM" id="SSF140931">
    <property type="entry name" value="Fic-like"/>
    <property type="match status" value="1"/>
</dbReference>
<accession>A0ABW6GL88</accession>
<evidence type="ECO:0000259" key="1">
    <source>
        <dbReference type="PROSITE" id="PS51459"/>
    </source>
</evidence>
<dbReference type="PANTHER" id="PTHR13504">
    <property type="entry name" value="FIDO DOMAIN-CONTAINING PROTEIN DDB_G0283145"/>
    <property type="match status" value="1"/>
</dbReference>
<dbReference type="InterPro" id="IPR003812">
    <property type="entry name" value="Fido"/>
</dbReference>
<proteinExistence type="predicted"/>
<dbReference type="Proteomes" id="UP001599542">
    <property type="component" value="Unassembled WGS sequence"/>
</dbReference>
<dbReference type="Pfam" id="PF13784">
    <property type="entry name" value="Fic_N"/>
    <property type="match status" value="1"/>
</dbReference>
<dbReference type="InterPro" id="IPR026287">
    <property type="entry name" value="SoFic-like"/>
</dbReference>
<dbReference type="PANTHER" id="PTHR13504:SF38">
    <property type="entry name" value="FIDO DOMAIN-CONTAINING PROTEIN"/>
    <property type="match status" value="1"/>
</dbReference>
<dbReference type="RefSeq" id="WP_380317490.1">
    <property type="nucleotide sequence ID" value="NZ_JBHYPW010000004.1"/>
</dbReference>
<reference evidence="2 3" key="1">
    <citation type="submission" date="2024-09" db="EMBL/GenBank/DDBJ databases">
        <title>The Natural Products Discovery Center: Release of the First 8490 Sequenced Strains for Exploring Actinobacteria Biosynthetic Diversity.</title>
        <authorList>
            <person name="Kalkreuter E."/>
            <person name="Kautsar S.A."/>
            <person name="Yang D."/>
            <person name="Bader C.D."/>
            <person name="Teijaro C.N."/>
            <person name="Fluegel L."/>
            <person name="Davis C.M."/>
            <person name="Simpson J.R."/>
            <person name="Lauterbach L."/>
            <person name="Steele A.D."/>
            <person name="Gui C."/>
            <person name="Meng S."/>
            <person name="Li G."/>
            <person name="Viehrig K."/>
            <person name="Ye F."/>
            <person name="Su P."/>
            <person name="Kiefer A.F."/>
            <person name="Nichols A."/>
            <person name="Cepeda A.J."/>
            <person name="Yan W."/>
            <person name="Fan B."/>
            <person name="Jiang Y."/>
            <person name="Adhikari A."/>
            <person name="Zheng C.-J."/>
            <person name="Schuster L."/>
            <person name="Cowan T.M."/>
            <person name="Smanski M.J."/>
            <person name="Chevrette M.G."/>
            <person name="De Carvalho L.P.S."/>
            <person name="Shen B."/>
        </authorList>
    </citation>
    <scope>NUCLEOTIDE SEQUENCE [LARGE SCALE GENOMIC DNA]</scope>
    <source>
        <strain evidence="2 3">NPDC058753</strain>
    </source>
</reference>
<sequence>MSVSPLANSPIGLLVPVGGYDPRRGADYSASAYLPNRLPDDLALSGATHNAITRAMSKVARADQAMLQLPNPELLARLVIRQEAVSTSAIEGTYVQMEEVLRADFLASSEYSGDVAEVYNYVLAAEAAADWIREPRPISVHLLEHLQKQLVTGTASDGPQAGRVRDVQVFIGVPGGRVEDARFIPCPPGQRLRDGLLHWEAWINRPGDLPLLARLALGHYQFETLRPFNDGNGRLGRLVMLLQLIAAEELRLPSIALSPWLEANRREYQDHLYQVSVTGDFEPWIVFVCQAIEAQAVAAVRRVGKLVAIRNRMLEELKGHKAKGTPMEIARELIGYPMLTVNAMKDRHGVTYQAANTAVRRLVDLGYLRQFSEGNYDRVFVCDEVLEALVQAP</sequence>
<dbReference type="InterPro" id="IPR025758">
    <property type="entry name" value="Fic/DOC_N"/>
</dbReference>
<gene>
    <name evidence="2" type="ORF">ACFW6T_15520</name>
</gene>
<dbReference type="PIRSF" id="PIRSF038925">
    <property type="entry name" value="AMP-prot_trans"/>
    <property type="match status" value="1"/>
</dbReference>
<dbReference type="Gene3D" id="1.10.3290.10">
    <property type="entry name" value="Fido-like domain"/>
    <property type="match status" value="1"/>
</dbReference>
<feature type="domain" description="Fido" evidence="1">
    <location>
        <begin position="138"/>
        <end position="290"/>
    </location>
</feature>
<dbReference type="PROSITE" id="PS51459">
    <property type="entry name" value="FIDO"/>
    <property type="match status" value="1"/>
</dbReference>
<dbReference type="Pfam" id="PF02661">
    <property type="entry name" value="Fic"/>
    <property type="match status" value="1"/>
</dbReference>
<dbReference type="InterPro" id="IPR040198">
    <property type="entry name" value="Fido_containing"/>
</dbReference>
<keyword evidence="3" id="KW-1185">Reference proteome</keyword>